<evidence type="ECO:0000313" key="2">
    <source>
        <dbReference type="Proteomes" id="UP001156870"/>
    </source>
</evidence>
<reference evidence="1 2" key="1">
    <citation type="journal article" date="2014" name="Int. J. Syst. Evol. Microbiol.">
        <title>Complete genome sequence of Corynebacterium casei LMG S-19264T (=DSM 44701T), isolated from a smear-ripened cheese.</title>
        <authorList>
            <consortium name="US DOE Joint Genome Institute (JGI-PGF)"/>
            <person name="Walter F."/>
            <person name="Albersmeier A."/>
            <person name="Kalinowski J."/>
            <person name="Ruckert C."/>
        </authorList>
    </citation>
    <scope>NUCLEOTIDE SEQUENCE [LARGE SCALE GENOMIC DNA]</scope>
    <source>
        <strain evidence="1 2">NBRC 110095</strain>
    </source>
</reference>
<organism evidence="1 2">
    <name type="scientific">Marinibactrum halimedae</name>
    <dbReference type="NCBI Taxonomy" id="1444977"/>
    <lineage>
        <taxon>Bacteria</taxon>
        <taxon>Pseudomonadati</taxon>
        <taxon>Pseudomonadota</taxon>
        <taxon>Gammaproteobacteria</taxon>
        <taxon>Cellvibrionales</taxon>
        <taxon>Cellvibrionaceae</taxon>
        <taxon>Marinibactrum</taxon>
    </lineage>
</organism>
<name>A0AA37T359_9GAMM</name>
<dbReference type="EMBL" id="BSPD01000029">
    <property type="protein sequence ID" value="GLS25284.1"/>
    <property type="molecule type" value="Genomic_DNA"/>
</dbReference>
<gene>
    <name evidence="1" type="ORF">GCM10007877_09980</name>
</gene>
<comment type="caution">
    <text evidence="1">The sequence shown here is derived from an EMBL/GenBank/DDBJ whole genome shotgun (WGS) entry which is preliminary data.</text>
</comment>
<accession>A0AA37T359</accession>
<sequence length="258" mass="27738">MVSDQSEFSLFNIPNGQFDALPTKKRLAASIQYLAKQSQINDIPVLWLVQGKGAASFSGALDQLLGSSGVKAMASHKREIDSSMAKLMSNMEFFFSNAEADIRDILRKCEELGMKLHGDHGFNNNPYCIKGQIRHGNIIAELQKAQRTNTEELGSGATGFAKTVADNSGVGVVLAAVGVATFWDALTSESAVDVFNKAMANDGVVAIAAAAGIYAVGKTLQKSVHVGMHLNALVKSNFGRGNDYWYESAQKLQSKFVD</sequence>
<evidence type="ECO:0000313" key="1">
    <source>
        <dbReference type="EMBL" id="GLS25284.1"/>
    </source>
</evidence>
<dbReference type="AlphaFoldDB" id="A0AA37T359"/>
<protein>
    <submittedName>
        <fullName evidence="1">Uncharacterized protein</fullName>
    </submittedName>
</protein>
<dbReference type="Proteomes" id="UP001156870">
    <property type="component" value="Unassembled WGS sequence"/>
</dbReference>
<keyword evidence="2" id="KW-1185">Reference proteome</keyword>
<dbReference type="RefSeq" id="WP_232593323.1">
    <property type="nucleotide sequence ID" value="NZ_BSPD01000029.1"/>
</dbReference>
<proteinExistence type="predicted"/>